<dbReference type="EMBL" id="RSAS01000957">
    <property type="protein sequence ID" value="RRR65409.1"/>
    <property type="molecule type" value="Genomic_DNA"/>
</dbReference>
<dbReference type="PANTHER" id="PTHR43429:SF1">
    <property type="entry name" value="NAD(P)H SULFUR OXIDOREDUCTASE (COA-DEPENDENT)"/>
    <property type="match status" value="1"/>
</dbReference>
<keyword evidence="6" id="KW-0676">Redox-active center</keyword>
<dbReference type="Gene3D" id="3.50.50.60">
    <property type="entry name" value="FAD/NAD(P)-binding domain"/>
    <property type="match status" value="2"/>
</dbReference>
<dbReference type="PRINTS" id="PR00411">
    <property type="entry name" value="PNDRDTASEI"/>
</dbReference>
<dbReference type="GO" id="GO:0016491">
    <property type="term" value="F:oxidoreductase activity"/>
    <property type="evidence" value="ECO:0007669"/>
    <property type="project" value="UniProtKB-KW"/>
</dbReference>
<dbReference type="InterPro" id="IPR001763">
    <property type="entry name" value="Rhodanese-like_dom"/>
</dbReference>
<dbReference type="SUPFAM" id="SSF55424">
    <property type="entry name" value="FAD/NAD-linked reductases, dimerisation (C-terminal) domain"/>
    <property type="match status" value="1"/>
</dbReference>
<comment type="cofactor">
    <cofactor evidence="1">
        <name>FAD</name>
        <dbReference type="ChEBI" id="CHEBI:57692"/>
    </cofactor>
</comment>
<dbReference type="Proteomes" id="UP000280307">
    <property type="component" value="Unassembled WGS sequence"/>
</dbReference>
<dbReference type="AlphaFoldDB" id="A0A426TQA3"/>
<reference evidence="8 9" key="1">
    <citation type="submission" date="2018-12" db="EMBL/GenBank/DDBJ databases">
        <title>Genome Sequence of Candidatus Viridilinea halotolerans isolated from saline sulfide-rich spring.</title>
        <authorList>
            <person name="Grouzdev D.S."/>
            <person name="Burganskaya E.I."/>
            <person name="Krutkina M.S."/>
            <person name="Sukhacheva M.V."/>
            <person name="Gorlenko V.M."/>
        </authorList>
    </citation>
    <scope>NUCLEOTIDE SEQUENCE [LARGE SCALE GENOMIC DNA]</scope>
    <source>
        <strain evidence="8">Chok-6</strain>
    </source>
</reference>
<evidence type="ECO:0000256" key="2">
    <source>
        <dbReference type="ARBA" id="ARBA00009130"/>
    </source>
</evidence>
<dbReference type="Gene3D" id="3.40.250.10">
    <property type="entry name" value="Rhodanese-like domain"/>
    <property type="match status" value="1"/>
</dbReference>
<dbReference type="SUPFAM" id="SSF52821">
    <property type="entry name" value="Rhodanese/Cell cycle control phosphatase"/>
    <property type="match status" value="1"/>
</dbReference>
<proteinExistence type="inferred from homology"/>
<comment type="caution">
    <text evidence="8">The sequence shown here is derived from an EMBL/GenBank/DDBJ whole genome shotgun (WGS) entry which is preliminary data.</text>
</comment>
<evidence type="ECO:0000256" key="1">
    <source>
        <dbReference type="ARBA" id="ARBA00001974"/>
    </source>
</evidence>
<dbReference type="InterPro" id="IPR016156">
    <property type="entry name" value="FAD/NAD-linked_Rdtase_dimer_sf"/>
</dbReference>
<dbReference type="PROSITE" id="PS50206">
    <property type="entry name" value="RHODANESE_3"/>
    <property type="match status" value="1"/>
</dbReference>
<sequence length="578" mass="62877">MKKIVIVGGVAAGMSTAARLRRLDEQAEIVVLERDRYVSYANCGLPYHIGGAIPDREQLLVVTPEHLQATLALDVRTEQDVLSVDRAAQQVAVRDLPSGNQYTLNYDVLVLAQGATPLRPPVPGIDHPKVFTLRNIPDMDAIIATLDAGARRAVVIGGSYIGVEVTEGLRERGLEVHLVELQDQLMPLFDREMATDLRYHMEYHGVQLHLGTAATAIHEQGDGLALELRDGTRISTDFVVLAAGVRPLTTLAQAAGLDLGPRGGIKVDARMRTSDPKIYAAGDMVEVTDTVTGEPTLVALAGPANRQGRIVADQITGRDATYSSTQGSAIVKLFAMTAAATGASERTLQRCGRAYRKVYLHPSGHAGYYPGSHSMHLKLLFAPTDGRILGAQIVGYDGVDKRIDVLATALRAGMTVYDLEHLELAYAPPYSSAKDPVNMAGFMAANLLRGDLKLWHADEYEQQANDTIFVDVRSAEEYDEWHIPRALNFPLPELRERVDELRRQAGDNPIRLYCMVGFRSYLAYRILHQHGFADVATLAGGALTFTSYYRTTLATGAPGIPFVAYAEEDLAAHAALDG</sequence>
<keyword evidence="4" id="KW-0274">FAD</keyword>
<evidence type="ECO:0000313" key="8">
    <source>
        <dbReference type="EMBL" id="RRR65409.1"/>
    </source>
</evidence>
<feature type="domain" description="Rhodanese" evidence="7">
    <location>
        <begin position="463"/>
        <end position="554"/>
    </location>
</feature>
<dbReference type="SUPFAM" id="SSF51905">
    <property type="entry name" value="FAD/NAD(P)-binding domain"/>
    <property type="match status" value="1"/>
</dbReference>
<evidence type="ECO:0000256" key="4">
    <source>
        <dbReference type="ARBA" id="ARBA00022827"/>
    </source>
</evidence>
<dbReference type="InterPro" id="IPR050260">
    <property type="entry name" value="FAD-bd_OxRdtase"/>
</dbReference>
<dbReference type="InterPro" id="IPR023753">
    <property type="entry name" value="FAD/NAD-binding_dom"/>
</dbReference>
<dbReference type="Pfam" id="PF00581">
    <property type="entry name" value="Rhodanese"/>
    <property type="match status" value="1"/>
</dbReference>
<protein>
    <submittedName>
        <fullName evidence="8">CoA-disulfide reductase</fullName>
    </submittedName>
</protein>
<keyword evidence="5" id="KW-0560">Oxidoreductase</keyword>
<evidence type="ECO:0000256" key="5">
    <source>
        <dbReference type="ARBA" id="ARBA00023002"/>
    </source>
</evidence>
<dbReference type="InterPro" id="IPR004099">
    <property type="entry name" value="Pyr_nucl-diS_OxRdtase_dimer"/>
</dbReference>
<dbReference type="InterPro" id="IPR036873">
    <property type="entry name" value="Rhodanese-like_dom_sf"/>
</dbReference>
<evidence type="ECO:0000259" key="7">
    <source>
        <dbReference type="PROSITE" id="PS50206"/>
    </source>
</evidence>
<dbReference type="Pfam" id="PF07992">
    <property type="entry name" value="Pyr_redox_2"/>
    <property type="match status" value="1"/>
</dbReference>
<organism evidence="8 9">
    <name type="scientific">Candidatus Viridilinea halotolerans</name>
    <dbReference type="NCBI Taxonomy" id="2491704"/>
    <lineage>
        <taxon>Bacteria</taxon>
        <taxon>Bacillati</taxon>
        <taxon>Chloroflexota</taxon>
        <taxon>Chloroflexia</taxon>
        <taxon>Chloroflexales</taxon>
        <taxon>Chloroflexineae</taxon>
        <taxon>Oscillochloridaceae</taxon>
        <taxon>Candidatus Viridilinea</taxon>
    </lineage>
</organism>
<comment type="similarity">
    <text evidence="2">Belongs to the class-III pyridine nucleotide-disulfide oxidoreductase family.</text>
</comment>
<dbReference type="InterPro" id="IPR036188">
    <property type="entry name" value="FAD/NAD-bd_sf"/>
</dbReference>
<name>A0A426TQA3_9CHLR</name>
<evidence type="ECO:0000313" key="9">
    <source>
        <dbReference type="Proteomes" id="UP000280307"/>
    </source>
</evidence>
<dbReference type="PANTHER" id="PTHR43429">
    <property type="entry name" value="PYRIDINE NUCLEOTIDE-DISULFIDE OXIDOREDUCTASE DOMAIN-CONTAINING"/>
    <property type="match status" value="1"/>
</dbReference>
<evidence type="ECO:0000256" key="6">
    <source>
        <dbReference type="ARBA" id="ARBA00023284"/>
    </source>
</evidence>
<accession>A0A426TQA3</accession>
<evidence type="ECO:0000256" key="3">
    <source>
        <dbReference type="ARBA" id="ARBA00022630"/>
    </source>
</evidence>
<dbReference type="SMART" id="SM00450">
    <property type="entry name" value="RHOD"/>
    <property type="match status" value="1"/>
</dbReference>
<dbReference type="PRINTS" id="PR00368">
    <property type="entry name" value="FADPNR"/>
</dbReference>
<keyword evidence="3" id="KW-0285">Flavoprotein</keyword>
<gene>
    <name evidence="8" type="ORF">EI684_23215</name>
</gene>
<dbReference type="Pfam" id="PF02852">
    <property type="entry name" value="Pyr_redox_dim"/>
    <property type="match status" value="1"/>
</dbReference>